<evidence type="ECO:0000313" key="1">
    <source>
        <dbReference type="EMBL" id="MBB5016823.1"/>
    </source>
</evidence>
<proteinExistence type="predicted"/>
<name>A0A840ML00_9PROT</name>
<dbReference type="Proteomes" id="UP000575898">
    <property type="component" value="Unassembled WGS sequence"/>
</dbReference>
<dbReference type="AlphaFoldDB" id="A0A840ML00"/>
<comment type="caution">
    <text evidence="1">The sequence shown here is derived from an EMBL/GenBank/DDBJ whole genome shotgun (WGS) entry which is preliminary data.</text>
</comment>
<dbReference type="RefSeq" id="WP_184033644.1">
    <property type="nucleotide sequence ID" value="NZ_JACHHY010000001.1"/>
</dbReference>
<accession>A0A840ML00</accession>
<evidence type="ECO:0008006" key="3">
    <source>
        <dbReference type="Google" id="ProtNLM"/>
    </source>
</evidence>
<dbReference type="GO" id="GO:0009295">
    <property type="term" value="C:nucleoid"/>
    <property type="evidence" value="ECO:0007669"/>
    <property type="project" value="InterPro"/>
</dbReference>
<evidence type="ECO:0000313" key="2">
    <source>
        <dbReference type="Proteomes" id="UP000575898"/>
    </source>
</evidence>
<sequence>MINIQAATVENIIIHQIGNKARDEGYRLSTVEATDDGGVKELLVHHYLASVVKGGGDGYVFFHESDLELNEVFHFCKAIFADPDQFRSASESLAKHLYAQSLHPNVSAGDLLVVRFSGLQHDGEPRQAIGIFKSEIREPYLSVEEIDGGFSLHGDRGISLGMVQKGALILDESYTVFAVDKLSSKTKYWLESFLKVKKKPTEKACLKSLTQLVKQVTHEIEEPAQVLEYNRALTEQAINDGALKIEDLKQISAGFIAPEVVAEVIAKTEARDQIALPDTIEVPTEKLTEAVRKGSRKIRVMAGLELVFQDKYQIDSIDKDEDSDTDSITVTLKLARRPV</sequence>
<protein>
    <recommendedName>
        <fullName evidence="3">Nucleoid-associated protein</fullName>
    </recommendedName>
</protein>
<organism evidence="1 2">
    <name type="scientific">Chitinivorax tropicus</name>
    <dbReference type="NCBI Taxonomy" id="714531"/>
    <lineage>
        <taxon>Bacteria</taxon>
        <taxon>Pseudomonadati</taxon>
        <taxon>Pseudomonadota</taxon>
        <taxon>Betaproteobacteria</taxon>
        <taxon>Chitinivorax</taxon>
    </lineage>
</organism>
<keyword evidence="2" id="KW-1185">Reference proteome</keyword>
<dbReference type="Pfam" id="PF04245">
    <property type="entry name" value="NA37"/>
    <property type="match status" value="1"/>
</dbReference>
<reference evidence="1 2" key="1">
    <citation type="submission" date="2020-08" db="EMBL/GenBank/DDBJ databases">
        <title>Genomic Encyclopedia of Type Strains, Phase IV (KMG-IV): sequencing the most valuable type-strain genomes for metagenomic binning, comparative biology and taxonomic classification.</title>
        <authorList>
            <person name="Goeker M."/>
        </authorList>
    </citation>
    <scope>NUCLEOTIDE SEQUENCE [LARGE SCALE GENOMIC DNA]</scope>
    <source>
        <strain evidence="1 2">DSM 27165</strain>
    </source>
</reference>
<gene>
    <name evidence="1" type="ORF">HNQ59_000085</name>
</gene>
<dbReference type="InterPro" id="IPR007358">
    <property type="entry name" value="Nucleoid_associated_NdpA"/>
</dbReference>
<dbReference type="EMBL" id="JACHHY010000001">
    <property type="protein sequence ID" value="MBB5016823.1"/>
    <property type="molecule type" value="Genomic_DNA"/>
</dbReference>